<reference evidence="1 2" key="1">
    <citation type="submission" date="2016-10" db="EMBL/GenBank/DDBJ databases">
        <authorList>
            <person name="de Groot N.N."/>
        </authorList>
    </citation>
    <scope>NUCLEOTIDE SEQUENCE [LARGE SCALE GENOMIC DNA]</scope>
    <source>
        <strain evidence="1 2">DSM 14858</strain>
    </source>
</reference>
<protein>
    <submittedName>
        <fullName evidence="1">YD repeat-containing protein</fullName>
    </submittedName>
</protein>
<proteinExistence type="predicted"/>
<dbReference type="OrthoDB" id="5621369at2"/>
<name>A0A1H7FIP3_9RHOB</name>
<gene>
    <name evidence="1" type="ORF">SAMN04488526_0125</name>
</gene>
<accession>A0A1H7FIP3</accession>
<evidence type="ECO:0000313" key="2">
    <source>
        <dbReference type="Proteomes" id="UP000199283"/>
    </source>
</evidence>
<dbReference type="EMBL" id="FNZQ01000001">
    <property type="protein sequence ID" value="SEK25849.1"/>
    <property type="molecule type" value="Genomic_DNA"/>
</dbReference>
<dbReference type="STRING" id="188906.SAMN04488526_0125"/>
<sequence>MAPTGISSALFQPGSIGWTKALVLNLTGSPIHTLTAPGGRGRKSVRALLEDGRSVIVTRRETPARSETEAALLQVLSSEGAPVPAVIGFRDGLLVQQDVGRRRLSFAMASADADQKAALARAALTSLQACRAAMDRRPDILSKLPGLGTRPGWAEDFVSQPFFLSGDLGIAMPDVDANALAMSLAHDPLVFTRWDARLANAAVQPDGSVTWFDWDLFGRRAGVEDLGWAIADEYWRLNPATTTALLSEVMPDADARGLALRMAVLVAANRLKRITARIDADGWADADDALRLDRIGAVPEVVRDLCARMPQIAASDPLTAGFEDWFRAVGKALIARAPD</sequence>
<dbReference type="Proteomes" id="UP000199283">
    <property type="component" value="Unassembled WGS sequence"/>
</dbReference>
<dbReference type="InterPro" id="IPR011009">
    <property type="entry name" value="Kinase-like_dom_sf"/>
</dbReference>
<dbReference type="SUPFAM" id="SSF56112">
    <property type="entry name" value="Protein kinase-like (PK-like)"/>
    <property type="match status" value="1"/>
</dbReference>
<dbReference type="AlphaFoldDB" id="A0A1H7FIP3"/>
<dbReference type="RefSeq" id="WP_092758801.1">
    <property type="nucleotide sequence ID" value="NZ_FNZQ01000001.1"/>
</dbReference>
<evidence type="ECO:0000313" key="1">
    <source>
        <dbReference type="EMBL" id="SEK25849.1"/>
    </source>
</evidence>
<organism evidence="1 2">
    <name type="scientific">Jannaschia helgolandensis</name>
    <dbReference type="NCBI Taxonomy" id="188906"/>
    <lineage>
        <taxon>Bacteria</taxon>
        <taxon>Pseudomonadati</taxon>
        <taxon>Pseudomonadota</taxon>
        <taxon>Alphaproteobacteria</taxon>
        <taxon>Rhodobacterales</taxon>
        <taxon>Roseobacteraceae</taxon>
        <taxon>Jannaschia</taxon>
    </lineage>
</organism>
<dbReference type="Gene3D" id="3.30.200.20">
    <property type="entry name" value="Phosphorylase Kinase, domain 1"/>
    <property type="match status" value="1"/>
</dbReference>
<keyword evidence="2" id="KW-1185">Reference proteome</keyword>